<evidence type="ECO:0000313" key="1">
    <source>
        <dbReference type="EMBL" id="KQB03735.1"/>
    </source>
</evidence>
<sequence>MPPENLGSSNPRNLQQQIPEIDNWVTALLLVTEWHFGRITTATTRQGFQLRQFNMLKMRSFAKNRQLPSYNPTER</sequence>
<organism evidence="1 2">
    <name type="scientific">Vibrio metoecus</name>
    <dbReference type="NCBI Taxonomy" id="1481663"/>
    <lineage>
        <taxon>Bacteria</taxon>
        <taxon>Pseudomonadati</taxon>
        <taxon>Pseudomonadota</taxon>
        <taxon>Gammaproteobacteria</taxon>
        <taxon>Vibrionales</taxon>
        <taxon>Vibrionaceae</taxon>
        <taxon>Vibrio</taxon>
    </lineage>
</organism>
<protein>
    <submittedName>
        <fullName evidence="1">Uncharacterized protein</fullName>
    </submittedName>
</protein>
<proteinExistence type="predicted"/>
<reference evidence="1 2" key="1">
    <citation type="journal article" date="2015" name="Genome Biol. Evol.">
        <title>The Dynamics of Genetic Interactions between Vibrio metoecus and Vibrio cholerae, Two Close Relatives Co-Occurring in the Environment.</title>
        <authorList>
            <person name="Orata F.D."/>
            <person name="Kirchberger P.C."/>
            <person name="Meheust R."/>
            <person name="Barlow E.J."/>
            <person name="Tarr C.L."/>
            <person name="Boucher Y."/>
        </authorList>
    </citation>
    <scope>NUCLEOTIDE SEQUENCE [LARGE SCALE GENOMIC DNA]</scope>
    <source>
        <strain evidence="1 2">YB5B04</strain>
    </source>
</reference>
<dbReference type="EMBL" id="LBGP01000005">
    <property type="protein sequence ID" value="KQB03735.1"/>
    <property type="molecule type" value="Genomic_DNA"/>
</dbReference>
<comment type="caution">
    <text evidence="1">The sequence shown here is derived from an EMBL/GenBank/DDBJ whole genome shotgun (WGS) entry which is preliminary data.</text>
</comment>
<name>A0A0Q0VLM2_VIBMT</name>
<gene>
    <name evidence="1" type="ORF">XV92_03235</name>
</gene>
<accession>A0A0Q0VLM2</accession>
<evidence type="ECO:0000313" key="2">
    <source>
        <dbReference type="Proteomes" id="UP000050491"/>
    </source>
</evidence>
<dbReference type="Proteomes" id="UP000050491">
    <property type="component" value="Unassembled WGS sequence"/>
</dbReference>
<dbReference type="AlphaFoldDB" id="A0A0Q0VLM2"/>
<dbReference type="PATRIC" id="fig|1481663.10.peg.2198"/>